<name>A0A080M0K3_9PROT</name>
<dbReference type="SUPFAM" id="SSF54292">
    <property type="entry name" value="2Fe-2S ferredoxin-like"/>
    <property type="match status" value="1"/>
</dbReference>
<evidence type="ECO:0000313" key="3">
    <source>
        <dbReference type="Proteomes" id="UP000020077"/>
    </source>
</evidence>
<dbReference type="Pfam" id="PF00111">
    <property type="entry name" value="Fer2"/>
    <property type="match status" value="1"/>
</dbReference>
<feature type="domain" description="2Fe-2S ferredoxin-type" evidence="1">
    <location>
        <begin position="33"/>
        <end position="88"/>
    </location>
</feature>
<protein>
    <submittedName>
        <fullName evidence="2">2Fe-2S iron-sulfur cluster binding domain protein</fullName>
    </submittedName>
</protein>
<dbReference type="InterPro" id="IPR012675">
    <property type="entry name" value="Beta-grasp_dom_sf"/>
</dbReference>
<dbReference type="AlphaFoldDB" id="A0A080M0K3"/>
<evidence type="ECO:0000313" key="2">
    <source>
        <dbReference type="EMBL" id="KFB74606.1"/>
    </source>
</evidence>
<dbReference type="EMBL" id="JDVG02000012">
    <property type="protein sequence ID" value="KFB74606.1"/>
    <property type="molecule type" value="Genomic_DNA"/>
</dbReference>
<dbReference type="Proteomes" id="UP000020077">
    <property type="component" value="Unassembled WGS sequence"/>
</dbReference>
<gene>
    <name evidence="2" type="ORF">AW09_000074</name>
</gene>
<dbReference type="GO" id="GO:0051537">
    <property type="term" value="F:2 iron, 2 sulfur cluster binding"/>
    <property type="evidence" value="ECO:0007669"/>
    <property type="project" value="InterPro"/>
</dbReference>
<dbReference type="Gene3D" id="3.10.20.30">
    <property type="match status" value="1"/>
</dbReference>
<comment type="caution">
    <text evidence="2">The sequence shown here is derived from an EMBL/GenBank/DDBJ whole genome shotgun (WGS) entry which is preliminary data.</text>
</comment>
<accession>A0A080M0K3</accession>
<organism evidence="2 3">
    <name type="scientific">Candidatus Accumulibacter phosphatis</name>
    <dbReference type="NCBI Taxonomy" id="327160"/>
    <lineage>
        <taxon>Bacteria</taxon>
        <taxon>Pseudomonadati</taxon>
        <taxon>Pseudomonadota</taxon>
        <taxon>Betaproteobacteria</taxon>
        <taxon>Candidatus Accumulibacter</taxon>
    </lineage>
</organism>
<dbReference type="InterPro" id="IPR001041">
    <property type="entry name" value="2Fe-2S_ferredoxin-type"/>
</dbReference>
<dbReference type="CDD" id="cd00207">
    <property type="entry name" value="fer2"/>
    <property type="match status" value="1"/>
</dbReference>
<sequence>MSTHRIEFPGTAFAPVELADLASLPVHLTVLNSPLLFGCRSGLCGTCLIEVAALSGGELEAPDAAERDALEIYAPGNPHARLACQLVLTTDVRIRKIESA</sequence>
<dbReference type="InterPro" id="IPR006058">
    <property type="entry name" value="2Fe2S_fd_BS"/>
</dbReference>
<dbReference type="PROSITE" id="PS00197">
    <property type="entry name" value="2FE2S_FER_1"/>
    <property type="match status" value="1"/>
</dbReference>
<evidence type="ECO:0000259" key="1">
    <source>
        <dbReference type="Pfam" id="PF00111"/>
    </source>
</evidence>
<reference evidence="2 3" key="1">
    <citation type="submission" date="2014-02" db="EMBL/GenBank/DDBJ databases">
        <title>Expanding our view of genomic diversity in Candidatus Accumulibacter clades.</title>
        <authorList>
            <person name="Skennerton C.T."/>
            <person name="Barr J.J."/>
            <person name="Slater F.R."/>
            <person name="Bond P.L."/>
            <person name="Tyson G.W."/>
        </authorList>
    </citation>
    <scope>NUCLEOTIDE SEQUENCE [LARGE SCALE GENOMIC DNA]</scope>
    <source>
        <strain evidence="3">BA-91</strain>
    </source>
</reference>
<proteinExistence type="predicted"/>
<dbReference type="InterPro" id="IPR036010">
    <property type="entry name" value="2Fe-2S_ferredoxin-like_sf"/>
</dbReference>